<gene>
    <name evidence="3" type="ordered locus">Swit_1105</name>
</gene>
<sequence length="478" mass="51517">MRNSSNRRHLSRASGAGAALLLSLAIATAQARAEDFAITHVSVIPMDRERVIPDQTLLVHDGHILRYGPAASTLPPKGGKLIDGRGRYVIPGLSDMHVHIPVGGPTINGSAEGSVSPDAARAFLDLFIANGVTTVRNMAGGEPHLLLRDAINAGKVEGPRIFTASAIMDGDPPLTSYTMAFGKPDAARAYVRWSARKGFDFIKVYSTLGTDVFDAVVDEAGKQKLPITGHLPQLVSFDHALRGMRSIEHLSGFDVAFWPDPSKVSAGIPDLYTGFAFGTTAKIEELVAKVKKAGVWNDPTLVVYDRLTNELDREKRQDLPEGRYLPAELRDDTLFNQVFDARHRSNLEGSRSVRLAIVKALSDAGAPLLTGTDSPALVVVPGFSLHTELKHFVEAGLTPYQALAASTAEPARYLDRVGQFGTIVPGASADLVLLAANPLEDIDNVDRIEGVMVRGRWYPRQEIDATLEAHAAKFAAPE</sequence>
<accession>A0A9J9H9J6</accession>
<dbReference type="InterPro" id="IPR006311">
    <property type="entry name" value="TAT_signal"/>
</dbReference>
<dbReference type="InterPro" id="IPR051781">
    <property type="entry name" value="Metallo-dep_Hydrolase"/>
</dbReference>
<dbReference type="Gene3D" id="3.30.110.90">
    <property type="entry name" value="Amidohydrolase"/>
    <property type="match status" value="1"/>
</dbReference>
<evidence type="ECO:0000259" key="2">
    <source>
        <dbReference type="Pfam" id="PF01979"/>
    </source>
</evidence>
<dbReference type="Proteomes" id="UP000001989">
    <property type="component" value="Chromosome"/>
</dbReference>
<evidence type="ECO:0000313" key="3">
    <source>
        <dbReference type="EMBL" id="ABQ67471.1"/>
    </source>
</evidence>
<evidence type="ECO:0000256" key="1">
    <source>
        <dbReference type="SAM" id="SignalP"/>
    </source>
</evidence>
<reference evidence="3 4" key="1">
    <citation type="journal article" date="2010" name="J. Bacteriol.">
        <title>Genome sequence of the dioxin-mineralizing bacterium Sphingomonas wittichii RW1.</title>
        <authorList>
            <person name="Miller T.R."/>
            <person name="Delcher A.L."/>
            <person name="Salzberg S.L."/>
            <person name="Saunders E."/>
            <person name="Detter J.C."/>
            <person name="Halden R.U."/>
        </authorList>
    </citation>
    <scope>NUCLEOTIDE SEQUENCE [LARGE SCALE GENOMIC DNA]</scope>
    <source>
        <strain evidence="4">DSM 6014 / CCUG 31198 / JCM 15750 / NBRC 105917 / EY 4224 / RW1</strain>
    </source>
</reference>
<dbReference type="PANTHER" id="PTHR43135">
    <property type="entry name" value="ALPHA-D-RIBOSE 1-METHYLPHOSPHONATE 5-TRIPHOSPHATE DIPHOSPHATASE"/>
    <property type="match status" value="1"/>
</dbReference>
<dbReference type="PROSITE" id="PS51318">
    <property type="entry name" value="TAT"/>
    <property type="match status" value="1"/>
</dbReference>
<dbReference type="Gene3D" id="2.30.40.10">
    <property type="entry name" value="Urease, subunit C, domain 1"/>
    <property type="match status" value="1"/>
</dbReference>
<keyword evidence="1" id="KW-0732">Signal</keyword>
<dbReference type="EMBL" id="CP000699">
    <property type="protein sequence ID" value="ABQ67471.1"/>
    <property type="molecule type" value="Genomic_DNA"/>
</dbReference>
<dbReference type="Gene3D" id="3.40.50.10910">
    <property type="entry name" value="Amidohydrolase"/>
    <property type="match status" value="1"/>
</dbReference>
<dbReference type="Gene3D" id="1.20.58.520">
    <property type="entry name" value="Amidohydrolase"/>
    <property type="match status" value="1"/>
</dbReference>
<evidence type="ECO:0000313" key="4">
    <source>
        <dbReference type="Proteomes" id="UP000001989"/>
    </source>
</evidence>
<feature type="signal peptide" evidence="1">
    <location>
        <begin position="1"/>
        <end position="33"/>
    </location>
</feature>
<proteinExistence type="predicted"/>
<dbReference type="SUPFAM" id="SSF51556">
    <property type="entry name" value="Metallo-dependent hydrolases"/>
    <property type="match status" value="1"/>
</dbReference>
<dbReference type="SUPFAM" id="SSF51338">
    <property type="entry name" value="Composite domain of metallo-dependent hydrolases"/>
    <property type="match status" value="1"/>
</dbReference>
<name>A0A9J9H9J6_RHIWR</name>
<organism evidence="3 4">
    <name type="scientific">Rhizorhabdus wittichii (strain DSM 6014 / CCUG 31198 / JCM 15750 / NBRC 105917 / EY 4224 / RW1)</name>
    <name type="common">Sphingomonas wittichii</name>
    <dbReference type="NCBI Taxonomy" id="392499"/>
    <lineage>
        <taxon>Bacteria</taxon>
        <taxon>Pseudomonadati</taxon>
        <taxon>Pseudomonadota</taxon>
        <taxon>Alphaproteobacteria</taxon>
        <taxon>Sphingomonadales</taxon>
        <taxon>Sphingomonadaceae</taxon>
        <taxon>Rhizorhabdus</taxon>
    </lineage>
</organism>
<dbReference type="Pfam" id="PF01979">
    <property type="entry name" value="Amidohydro_1"/>
    <property type="match status" value="1"/>
</dbReference>
<feature type="chain" id="PRO_5039930435" evidence="1">
    <location>
        <begin position="34"/>
        <end position="478"/>
    </location>
</feature>
<dbReference type="InterPro" id="IPR011059">
    <property type="entry name" value="Metal-dep_hydrolase_composite"/>
</dbReference>
<dbReference type="InterPro" id="IPR006680">
    <property type="entry name" value="Amidohydro-rel"/>
</dbReference>
<dbReference type="GO" id="GO:0016810">
    <property type="term" value="F:hydrolase activity, acting on carbon-nitrogen (but not peptide) bonds"/>
    <property type="evidence" value="ECO:0007669"/>
    <property type="project" value="InterPro"/>
</dbReference>
<dbReference type="PANTHER" id="PTHR43135:SF3">
    <property type="entry name" value="ALPHA-D-RIBOSE 1-METHYLPHOSPHONATE 5-TRIPHOSPHATE DIPHOSPHATASE"/>
    <property type="match status" value="1"/>
</dbReference>
<keyword evidence="4" id="KW-1185">Reference proteome</keyword>
<dbReference type="InterPro" id="IPR032466">
    <property type="entry name" value="Metal_Hydrolase"/>
</dbReference>
<dbReference type="KEGG" id="swi:Swit_1105"/>
<protein>
    <submittedName>
        <fullName evidence="3">Amidohydrolase</fullName>
    </submittedName>
</protein>
<dbReference type="AlphaFoldDB" id="A0A9J9H9J6"/>
<feature type="domain" description="Amidohydrolase-related" evidence="2">
    <location>
        <begin position="88"/>
        <end position="457"/>
    </location>
</feature>